<feature type="domain" description="DUF7788" evidence="3">
    <location>
        <begin position="530"/>
        <end position="755"/>
    </location>
</feature>
<evidence type="ECO:0000313" key="5">
    <source>
        <dbReference type="Proteomes" id="UP000016935"/>
    </source>
</evidence>
<dbReference type="GeneID" id="19406423"/>
<organism evidence="4 5">
    <name type="scientific">Exserohilum turcicum (strain 28A)</name>
    <name type="common">Northern leaf blight fungus</name>
    <name type="synonym">Setosphaeria turcica</name>
    <dbReference type="NCBI Taxonomy" id="671987"/>
    <lineage>
        <taxon>Eukaryota</taxon>
        <taxon>Fungi</taxon>
        <taxon>Dikarya</taxon>
        <taxon>Ascomycota</taxon>
        <taxon>Pezizomycotina</taxon>
        <taxon>Dothideomycetes</taxon>
        <taxon>Pleosporomycetidae</taxon>
        <taxon>Pleosporales</taxon>
        <taxon>Pleosporineae</taxon>
        <taxon>Pleosporaceae</taxon>
        <taxon>Exserohilum</taxon>
    </lineage>
</organism>
<dbReference type="EMBL" id="KB908866">
    <property type="protein sequence ID" value="EOA81646.1"/>
    <property type="molecule type" value="Genomic_DNA"/>
</dbReference>
<keyword evidence="5" id="KW-1185">Reference proteome</keyword>
<dbReference type="AlphaFoldDB" id="R0I8D6"/>
<sequence>MTDGIPNSHVAQPHQHSVLSSTFPVCLPEDAALHMSEDAFQNLVKQQLIHVGPTPTTTIASRDSATIAEDQPKAPLITGIEKHAASLQISEDAAGPNQTLTDNGDVTNISSRNPLVDLFYDLEEQTTSDRLETLLQAAWNEDPLVTLKVVFNARSIHLGKSSRITSYKALGWLAENHPLTLLANLKWLVRPVIQKKTANAESAHGANEAAPENPDHDFELVEAHQPDPTTAHDVRYGMSHGYWKDLLNLVVFSANDELKCDGDFFFILHHERDTSCEAKRKRNWDPQSAKEARKRKRQEQNERVQDKMKKDPFHRALHITVARLFAEQLKVDKANLESGKKADLKKLSLAAKWSPTFGGFHDKHTFILSSIAEILFPDAALHCPDASNRELYLRHARDLVRRHYTSPLRKALSVVEREITANTFENIEYNRVPSLAMDRYSELFMRKDSERFSNYIDDVTSGNASISGATLLPSTLISKARRLTNLRSTNKLQNFKAAKEAAQTKAMRKVIDSQWKTLVKRVRDAGALQSSIAVCDVSGSMGFPMFRDQSCPMDSAIGLSLLISEVTAPPFGGGFITFSSTPAYVSIKDSSTGLVEQVRHMENSDWGMDTNFVAVFEDIILPMAIANKLKQEDMVKQIFVFSDMQFNQACQSEHVWTTSYERIKTKYADAGYAMPRLIFWNLNAIDTKKPVTMDDANTVLVSGHSQGMLKAFLETGALDQEEDIVDEEVEGEDGMVAVEKTEKKIDSLMVVKKTVGHEAYSMLEVVD</sequence>
<dbReference type="Pfam" id="PF25043">
    <property type="entry name" value="DUF7788"/>
    <property type="match status" value="1"/>
</dbReference>
<feature type="compositionally biased region" description="Basic and acidic residues" evidence="1">
    <location>
        <begin position="298"/>
        <end position="309"/>
    </location>
</feature>
<evidence type="ECO:0008006" key="6">
    <source>
        <dbReference type="Google" id="ProtNLM"/>
    </source>
</evidence>
<dbReference type="InterPro" id="IPR058580">
    <property type="entry name" value="DUF2828"/>
</dbReference>
<evidence type="ECO:0000259" key="2">
    <source>
        <dbReference type="Pfam" id="PF11443"/>
    </source>
</evidence>
<gene>
    <name evidence="4" type="ORF">SETTUDRAFT_99303</name>
</gene>
<reference evidence="4 5" key="1">
    <citation type="journal article" date="2012" name="PLoS Pathog.">
        <title>Diverse lifestyles and strategies of plant pathogenesis encoded in the genomes of eighteen Dothideomycetes fungi.</title>
        <authorList>
            <person name="Ohm R.A."/>
            <person name="Feau N."/>
            <person name="Henrissat B."/>
            <person name="Schoch C.L."/>
            <person name="Horwitz B.A."/>
            <person name="Barry K.W."/>
            <person name="Condon B.J."/>
            <person name="Copeland A.C."/>
            <person name="Dhillon B."/>
            <person name="Glaser F."/>
            <person name="Hesse C.N."/>
            <person name="Kosti I."/>
            <person name="LaButti K."/>
            <person name="Lindquist E.A."/>
            <person name="Lucas S."/>
            <person name="Salamov A.A."/>
            <person name="Bradshaw R.E."/>
            <person name="Ciuffetti L."/>
            <person name="Hamelin R.C."/>
            <person name="Kema G.H.J."/>
            <person name="Lawrence C."/>
            <person name="Scott J.A."/>
            <person name="Spatafora J.W."/>
            <person name="Turgeon B.G."/>
            <person name="de Wit P.J.G.M."/>
            <person name="Zhong S."/>
            <person name="Goodwin S.B."/>
            <person name="Grigoriev I.V."/>
        </authorList>
    </citation>
    <scope>NUCLEOTIDE SEQUENCE [LARGE SCALE GENOMIC DNA]</scope>
    <source>
        <strain evidence="5">28A</strain>
    </source>
</reference>
<dbReference type="PANTHER" id="PTHR31373:SF27">
    <property type="entry name" value="TROVE DOMAIN-CONTAINING PROTEIN"/>
    <property type="match status" value="1"/>
</dbReference>
<protein>
    <recommendedName>
        <fullName evidence="6">DUF2828 domain-containing protein</fullName>
    </recommendedName>
</protein>
<dbReference type="eggNOG" id="ENOG502QT1I">
    <property type="taxonomic scope" value="Eukaryota"/>
</dbReference>
<evidence type="ECO:0000313" key="4">
    <source>
        <dbReference type="EMBL" id="EOA81646.1"/>
    </source>
</evidence>
<dbReference type="RefSeq" id="XP_008031052.1">
    <property type="nucleotide sequence ID" value="XM_008032861.1"/>
</dbReference>
<dbReference type="PIRSF" id="PIRSF015417">
    <property type="entry name" value="T31B5_30_vWA"/>
    <property type="match status" value="1"/>
</dbReference>
<dbReference type="Pfam" id="PF11443">
    <property type="entry name" value="DUF2828"/>
    <property type="match status" value="1"/>
</dbReference>
<name>R0I8D6_EXST2</name>
<dbReference type="HOGENOM" id="CLU_011744_0_0_1"/>
<accession>R0I8D6</accession>
<feature type="region of interest" description="Disordered" evidence="1">
    <location>
        <begin position="277"/>
        <end position="309"/>
    </location>
</feature>
<feature type="domain" description="DUF2828" evidence="2">
    <location>
        <begin position="101"/>
        <end position="528"/>
    </location>
</feature>
<dbReference type="Proteomes" id="UP000016935">
    <property type="component" value="Unassembled WGS sequence"/>
</dbReference>
<dbReference type="InterPro" id="IPR011205">
    <property type="entry name" value="UCP015417_vWA"/>
</dbReference>
<dbReference type="OrthoDB" id="1149618at2759"/>
<evidence type="ECO:0000259" key="3">
    <source>
        <dbReference type="Pfam" id="PF25043"/>
    </source>
</evidence>
<dbReference type="PANTHER" id="PTHR31373">
    <property type="entry name" value="OS06G0652100 PROTEIN"/>
    <property type="match status" value="1"/>
</dbReference>
<proteinExistence type="predicted"/>
<evidence type="ECO:0000256" key="1">
    <source>
        <dbReference type="SAM" id="MobiDB-lite"/>
    </source>
</evidence>
<dbReference type="InterPro" id="IPR056690">
    <property type="entry name" value="DUF7788"/>
</dbReference>
<reference evidence="4 5" key="2">
    <citation type="journal article" date="2013" name="PLoS Genet.">
        <title>Comparative genome structure, secondary metabolite, and effector coding capacity across Cochliobolus pathogens.</title>
        <authorList>
            <person name="Condon B.J."/>
            <person name="Leng Y."/>
            <person name="Wu D."/>
            <person name="Bushley K.E."/>
            <person name="Ohm R.A."/>
            <person name="Otillar R."/>
            <person name="Martin J."/>
            <person name="Schackwitz W."/>
            <person name="Grimwood J."/>
            <person name="MohdZainudin N."/>
            <person name="Xue C."/>
            <person name="Wang R."/>
            <person name="Manning V.A."/>
            <person name="Dhillon B."/>
            <person name="Tu Z.J."/>
            <person name="Steffenson B.J."/>
            <person name="Salamov A."/>
            <person name="Sun H."/>
            <person name="Lowry S."/>
            <person name="LaButti K."/>
            <person name="Han J."/>
            <person name="Copeland A."/>
            <person name="Lindquist E."/>
            <person name="Barry K."/>
            <person name="Schmutz J."/>
            <person name="Baker S.E."/>
            <person name="Ciuffetti L.M."/>
            <person name="Grigoriev I.V."/>
            <person name="Zhong S."/>
            <person name="Turgeon B.G."/>
        </authorList>
    </citation>
    <scope>NUCLEOTIDE SEQUENCE [LARGE SCALE GENOMIC DNA]</scope>
    <source>
        <strain evidence="5">28A</strain>
    </source>
</reference>